<organism evidence="3 4">
    <name type="scientific">Pseudonocardia kunmingensis</name>
    <dbReference type="NCBI Taxonomy" id="630975"/>
    <lineage>
        <taxon>Bacteria</taxon>
        <taxon>Bacillati</taxon>
        <taxon>Actinomycetota</taxon>
        <taxon>Actinomycetes</taxon>
        <taxon>Pseudonocardiales</taxon>
        <taxon>Pseudonocardiaceae</taxon>
        <taxon>Pseudonocardia</taxon>
    </lineage>
</organism>
<evidence type="ECO:0000313" key="4">
    <source>
        <dbReference type="Proteomes" id="UP000315677"/>
    </source>
</evidence>
<evidence type="ECO:0000259" key="2">
    <source>
        <dbReference type="Pfam" id="PF24254"/>
    </source>
</evidence>
<name>A0A543CZF7_9PSEU</name>
<feature type="domain" description="DUF7455" evidence="2">
    <location>
        <begin position="7"/>
        <end position="52"/>
    </location>
</feature>
<feature type="compositionally biased region" description="Basic and acidic residues" evidence="1">
    <location>
        <begin position="64"/>
        <end position="74"/>
    </location>
</feature>
<evidence type="ECO:0000256" key="1">
    <source>
        <dbReference type="SAM" id="MobiDB-lite"/>
    </source>
</evidence>
<dbReference type="InterPro" id="IPR055878">
    <property type="entry name" value="DUF7455"/>
</dbReference>
<comment type="caution">
    <text evidence="3">The sequence shown here is derived from an EMBL/GenBank/DDBJ whole genome shotgun (WGS) entry which is preliminary data.</text>
</comment>
<dbReference type="Proteomes" id="UP000315677">
    <property type="component" value="Unassembled WGS sequence"/>
</dbReference>
<reference evidence="3 4" key="1">
    <citation type="submission" date="2019-06" db="EMBL/GenBank/DDBJ databases">
        <title>Sequencing the genomes of 1000 actinobacteria strains.</title>
        <authorList>
            <person name="Klenk H.-P."/>
        </authorList>
    </citation>
    <scope>NUCLEOTIDE SEQUENCE [LARGE SCALE GENOMIC DNA]</scope>
    <source>
        <strain evidence="3 4">DSM 45301</strain>
    </source>
</reference>
<dbReference type="RefSeq" id="WP_142064079.1">
    <property type="nucleotide sequence ID" value="NZ_VFPA01000007.1"/>
</dbReference>
<dbReference type="EMBL" id="VFPA01000007">
    <property type="protein sequence ID" value="TQM02278.1"/>
    <property type="molecule type" value="Genomic_DNA"/>
</dbReference>
<dbReference type="Pfam" id="PF24254">
    <property type="entry name" value="DUF7455"/>
    <property type="match status" value="1"/>
</dbReference>
<protein>
    <recommendedName>
        <fullName evidence="2">DUF7455 domain-containing protein</fullName>
    </recommendedName>
</protein>
<dbReference type="AlphaFoldDB" id="A0A543CZF7"/>
<keyword evidence="4" id="KW-1185">Reference proteome</keyword>
<dbReference type="OrthoDB" id="3539048at2"/>
<evidence type="ECO:0000313" key="3">
    <source>
        <dbReference type="EMBL" id="TQM02278.1"/>
    </source>
</evidence>
<feature type="region of interest" description="Disordered" evidence="1">
    <location>
        <begin position="50"/>
        <end position="74"/>
    </location>
</feature>
<gene>
    <name evidence="3" type="ORF">FB558_8144</name>
</gene>
<accession>A0A543CZF7</accession>
<sequence length="74" mass="8255">MTPPETLPERCDRCPATARVRAELPFGELHFCAHHARAHEDRLRAMGARLRTPANAPPLPPVRSRRDREPAAPG</sequence>
<proteinExistence type="predicted"/>